<dbReference type="PROSITE" id="PS51194">
    <property type="entry name" value="HELICASE_CTER"/>
    <property type="match status" value="1"/>
</dbReference>
<dbReference type="GO" id="GO:0016787">
    <property type="term" value="F:hydrolase activity"/>
    <property type="evidence" value="ECO:0007669"/>
    <property type="project" value="InterPro"/>
</dbReference>
<keyword evidence="3" id="KW-0547">Nucleotide-binding</keyword>
<dbReference type="Pfam" id="PF00271">
    <property type="entry name" value="Helicase_C"/>
    <property type="match status" value="1"/>
</dbReference>
<dbReference type="GO" id="GO:0005829">
    <property type="term" value="C:cytosol"/>
    <property type="evidence" value="ECO:0007669"/>
    <property type="project" value="TreeGrafter"/>
</dbReference>
<dbReference type="InterPro" id="IPR027417">
    <property type="entry name" value="P-loop_NTPase"/>
</dbReference>
<evidence type="ECO:0000259" key="2">
    <source>
        <dbReference type="PROSITE" id="PS51194"/>
    </source>
</evidence>
<evidence type="ECO:0000313" key="3">
    <source>
        <dbReference type="EMBL" id="SCP98377.1"/>
    </source>
</evidence>
<keyword evidence="3" id="KW-0067">ATP-binding</keyword>
<dbReference type="Pfam" id="PF04851">
    <property type="entry name" value="ResIII"/>
    <property type="match status" value="1"/>
</dbReference>
<dbReference type="PANTHER" id="PTHR47396:SF1">
    <property type="entry name" value="ATP-DEPENDENT HELICASE IRC3-RELATED"/>
    <property type="match status" value="1"/>
</dbReference>
<dbReference type="SUPFAM" id="SSF52540">
    <property type="entry name" value="P-loop containing nucleoside triphosphate hydrolases"/>
    <property type="match status" value="1"/>
</dbReference>
<organism evidence="3 4">
    <name type="scientific">Anaerobium acetethylicum</name>
    <dbReference type="NCBI Taxonomy" id="1619234"/>
    <lineage>
        <taxon>Bacteria</taxon>
        <taxon>Bacillati</taxon>
        <taxon>Bacillota</taxon>
        <taxon>Clostridia</taxon>
        <taxon>Lachnospirales</taxon>
        <taxon>Lachnospiraceae</taxon>
        <taxon>Anaerobium</taxon>
    </lineage>
</organism>
<dbReference type="InterPro" id="IPR050742">
    <property type="entry name" value="Helicase_Restrict-Modif_Enz"/>
</dbReference>
<dbReference type="SMART" id="SM00490">
    <property type="entry name" value="HELICc"/>
    <property type="match status" value="1"/>
</dbReference>
<dbReference type="InterPro" id="IPR014001">
    <property type="entry name" value="Helicase_ATP-bd"/>
</dbReference>
<dbReference type="InterPro" id="IPR006935">
    <property type="entry name" value="Helicase/UvrB_N"/>
</dbReference>
<dbReference type="GO" id="GO:0005524">
    <property type="term" value="F:ATP binding"/>
    <property type="evidence" value="ECO:0007669"/>
    <property type="project" value="InterPro"/>
</dbReference>
<reference evidence="3 4" key="1">
    <citation type="submission" date="2016-09" db="EMBL/GenBank/DDBJ databases">
        <authorList>
            <person name="Capua I."/>
            <person name="De Benedictis P."/>
            <person name="Joannis T."/>
            <person name="Lombin L.H."/>
            <person name="Cattoli G."/>
        </authorList>
    </citation>
    <scope>NUCLEOTIDE SEQUENCE [LARGE SCALE GENOMIC DNA]</scope>
    <source>
        <strain evidence="3 4">GluBS11</strain>
    </source>
</reference>
<dbReference type="InterPro" id="IPR001650">
    <property type="entry name" value="Helicase_C-like"/>
</dbReference>
<dbReference type="SMART" id="SM00487">
    <property type="entry name" value="DEXDc"/>
    <property type="match status" value="1"/>
</dbReference>
<evidence type="ECO:0000259" key="1">
    <source>
        <dbReference type="PROSITE" id="PS51192"/>
    </source>
</evidence>
<dbReference type="Gene3D" id="3.40.50.300">
    <property type="entry name" value="P-loop containing nucleotide triphosphate hydrolases"/>
    <property type="match status" value="2"/>
</dbReference>
<dbReference type="EMBL" id="FMKA01000020">
    <property type="protein sequence ID" value="SCP98377.1"/>
    <property type="molecule type" value="Genomic_DNA"/>
</dbReference>
<dbReference type="PROSITE" id="PS51192">
    <property type="entry name" value="HELICASE_ATP_BIND_1"/>
    <property type="match status" value="1"/>
</dbReference>
<feature type="domain" description="Helicase C-terminal" evidence="2">
    <location>
        <begin position="408"/>
        <end position="547"/>
    </location>
</feature>
<keyword evidence="3" id="KW-0378">Hydrolase</keyword>
<sequence>MKQLFTWSKFNITFLQSIVYSDKTAEKLKPKRLISDSDFITPYMEGICQIPDQKFVEKYRKEIEENFLAKSMNLVTICKELERNNYRGVKVRSGIPEDLLDALRKLNMTESVCRLYIRELRKAGREADVSEFESYFASPKSIDLENIIGNDLTLMDFQTEAVDRMRRHYFDESKNKAILMMPTGSGKTRTAVYFLLRYAIPRGYQVIWIAHRSMLIEQTAAVMYKHSYLIKCDDDGMNQFNMICISGEHSNIKRADTSQNAVVATIQSISRNEAYLQSLISETDKVFIVVDEAHHTLAPTYNKLIKNIFRLRPASKLLGLTATPVRGTDEATSGLLKLYDWDIINPTSMSSLIAEGVLAEPIYKFVNTGFEIEKFISLDEEKYIKKWGELSPDFIEFLAETCSRNEIIVNEYLKNRDEYGKTLIFALNAAHCISLCEAFQKKGIRCDYLYSMHDGNNEKIERFKNDDIDVLVNINILTEGSDIPNIQTVMLTRPTSSDVLLMQMIGRALRGKAFGGTADAIIVDFCDKWERFNMWLNPKIVYNRELGYKEPELHGGRTEPKLLPWEMFREIIDAFSFEIKGKVNLRTIIPCGWYDCKEYGNVLVFDDQLRGYQRLFEEREKVVSGVISSEQVEKEYFSYFCSVPTTYDLQCVLNAISAGYDIELCTFLEREIVDVKAIADSFREKGMNLYDMETAVKDNYDKQGEIIDKLYGNYQAYKNKVFLYYNLKNPIPEESTIVEVVTETKEYNPAPVYDTEELMDEVINERYPVEKNKRPHITWTDKYYDTYWGKYTYNSNSIVLNKLLNSKDVPRETVKFVIYHELLHQKLWYHDSEFRCEERKYPGYEKHSVFLYNFGRRFEFSAEM</sequence>
<evidence type="ECO:0000313" key="4">
    <source>
        <dbReference type="Proteomes" id="UP000199315"/>
    </source>
</evidence>
<dbReference type="STRING" id="1619234.SAMN05421730_10202"/>
<accession>A0A1D3TW02</accession>
<dbReference type="PANTHER" id="PTHR47396">
    <property type="entry name" value="TYPE I RESTRICTION ENZYME ECOKI R PROTEIN"/>
    <property type="match status" value="1"/>
</dbReference>
<dbReference type="Gene3D" id="3.30.2010.10">
    <property type="entry name" value="Metalloproteases ('zincins'), catalytic domain"/>
    <property type="match status" value="1"/>
</dbReference>
<feature type="domain" description="Helicase ATP-binding" evidence="1">
    <location>
        <begin position="168"/>
        <end position="342"/>
    </location>
</feature>
<gene>
    <name evidence="3" type="ORF">SAMN05421730_10202</name>
</gene>
<dbReference type="GO" id="GO:0003677">
    <property type="term" value="F:DNA binding"/>
    <property type="evidence" value="ECO:0007669"/>
    <property type="project" value="InterPro"/>
</dbReference>
<keyword evidence="4" id="KW-1185">Reference proteome</keyword>
<dbReference type="GO" id="GO:0004386">
    <property type="term" value="F:helicase activity"/>
    <property type="evidence" value="ECO:0007669"/>
    <property type="project" value="UniProtKB-KW"/>
</dbReference>
<dbReference type="RefSeq" id="WP_091235355.1">
    <property type="nucleotide sequence ID" value="NZ_FMKA01000020.1"/>
</dbReference>
<dbReference type="AlphaFoldDB" id="A0A1D3TW02"/>
<name>A0A1D3TW02_9FIRM</name>
<keyword evidence="3" id="KW-0347">Helicase</keyword>
<protein>
    <submittedName>
        <fullName evidence="3">Superfamily II DNA or RNA helicase</fullName>
    </submittedName>
</protein>
<dbReference type="OrthoDB" id="9802901at2"/>
<dbReference type="Proteomes" id="UP000199315">
    <property type="component" value="Unassembled WGS sequence"/>
</dbReference>
<proteinExistence type="predicted"/>